<evidence type="ECO:0000256" key="1">
    <source>
        <dbReference type="SAM" id="SignalP"/>
    </source>
</evidence>
<dbReference type="PATRIC" id="fig|188932.3.peg.4208"/>
<dbReference type="Proteomes" id="UP000071561">
    <property type="component" value="Chromosome"/>
</dbReference>
<proteinExistence type="predicted"/>
<gene>
    <name evidence="2" type="ORF">AY601_4052</name>
</gene>
<sequence length="51" mass="5731" precursor="true">MKKLLLIPVFLLFFSAVPANRVGRGKPVPPINRMDILNQKLDSINILLKST</sequence>
<name>A0A127VHX2_9SPHI</name>
<keyword evidence="1" id="KW-0732">Signal</keyword>
<evidence type="ECO:0000313" key="2">
    <source>
        <dbReference type="EMBL" id="AMQ00903.1"/>
    </source>
</evidence>
<reference evidence="2 3" key="1">
    <citation type="submission" date="2016-03" db="EMBL/GenBank/DDBJ databases">
        <title>Complete genome sequence of Pedobacter cryoconitis PAMC 27485.</title>
        <authorList>
            <person name="Lee J."/>
            <person name="Kim O.-S."/>
        </authorList>
    </citation>
    <scope>NUCLEOTIDE SEQUENCE [LARGE SCALE GENOMIC DNA]</scope>
    <source>
        <strain evidence="2 3">PAMC 27485</strain>
    </source>
</reference>
<feature type="chain" id="PRO_5007280654" evidence="1">
    <location>
        <begin position="20"/>
        <end position="51"/>
    </location>
</feature>
<evidence type="ECO:0000313" key="3">
    <source>
        <dbReference type="Proteomes" id="UP000071561"/>
    </source>
</evidence>
<keyword evidence="3" id="KW-1185">Reference proteome</keyword>
<feature type="signal peptide" evidence="1">
    <location>
        <begin position="1"/>
        <end position="19"/>
    </location>
</feature>
<dbReference type="AlphaFoldDB" id="A0A127VHX2"/>
<accession>A0A127VHX2</accession>
<organism evidence="2 3">
    <name type="scientific">Pedobacter cryoconitis</name>
    <dbReference type="NCBI Taxonomy" id="188932"/>
    <lineage>
        <taxon>Bacteria</taxon>
        <taxon>Pseudomonadati</taxon>
        <taxon>Bacteroidota</taxon>
        <taxon>Sphingobacteriia</taxon>
        <taxon>Sphingobacteriales</taxon>
        <taxon>Sphingobacteriaceae</taxon>
        <taxon>Pedobacter</taxon>
    </lineage>
</organism>
<dbReference type="KEGG" id="pcm:AY601_4052"/>
<protein>
    <submittedName>
        <fullName evidence="2">Uncharacterized protein</fullName>
    </submittedName>
</protein>
<dbReference type="EMBL" id="CP014504">
    <property type="protein sequence ID" value="AMQ00903.1"/>
    <property type="molecule type" value="Genomic_DNA"/>
</dbReference>